<dbReference type="Proteomes" id="UP000028761">
    <property type="component" value="Chromosome 14"/>
</dbReference>
<dbReference type="AlphaFoldDB" id="A0A8I5NG17"/>
<accession>A0A8I5NG17</accession>
<evidence type="ECO:0000256" key="1">
    <source>
        <dbReference type="SAM" id="MobiDB-lite"/>
    </source>
</evidence>
<reference evidence="2 3" key="1">
    <citation type="submission" date="2012-03" db="EMBL/GenBank/DDBJ databases">
        <title>Whole Genome Assembly of Papio anubis.</title>
        <authorList>
            <person name="Liu Y.L."/>
            <person name="Abraham K.A."/>
            <person name="Akbar H.A."/>
            <person name="Ali S.A."/>
            <person name="Anosike U.A."/>
            <person name="Aqrawi P.A."/>
            <person name="Arias F.A."/>
            <person name="Attaway T.A."/>
            <person name="Awwad R.A."/>
            <person name="Babu C.B."/>
            <person name="Bandaranaike D.B."/>
            <person name="Battles P.B."/>
            <person name="Bell A.B."/>
            <person name="Beltran B.B."/>
            <person name="Berhane-Mersha D.B."/>
            <person name="Bess C.B."/>
            <person name="Bickham C.B."/>
            <person name="Bolden T.B."/>
            <person name="Carter K.C."/>
            <person name="Chau D.C."/>
            <person name="Chavez A.C."/>
            <person name="Clerc-Blankenburg K.C."/>
            <person name="Coyle M.C."/>
            <person name="Dao M.D."/>
            <person name="Davila M.L.D."/>
            <person name="Davy-Carroll L.D."/>
            <person name="Denson S.D."/>
            <person name="Dinh H.D."/>
            <person name="Fernandez S.F."/>
            <person name="Fernando P.F."/>
            <person name="Forbes L.F."/>
            <person name="Francis C.F."/>
            <person name="Francisco L.F."/>
            <person name="Fu Q.F."/>
            <person name="Garcia-Iii R.G."/>
            <person name="Garrett T.G."/>
            <person name="Gross S.G."/>
            <person name="Gubbala S.G."/>
            <person name="Hirani K.H."/>
            <person name="Hogues M.H."/>
            <person name="Hollins B.H."/>
            <person name="Jackson L.J."/>
            <person name="Javaid M.J."/>
            <person name="Jhangiani S.J."/>
            <person name="Johnson A.J."/>
            <person name="Johnson B.J."/>
            <person name="Jones J.J."/>
            <person name="Joshi V.J."/>
            <person name="Kalu J.K."/>
            <person name="Khan N.K."/>
            <person name="Korchina V.K."/>
            <person name="Kovar C.K."/>
            <person name="Lago L.L."/>
            <person name="Lara F.L."/>
            <person name="Le T.-K.L."/>
            <person name="Lee S.L."/>
            <person name="Legall-Iii F.L."/>
            <person name="Lemon S.L."/>
            <person name="Liu J.L."/>
            <person name="Liu Y.-S.L."/>
            <person name="Liyanage D.L."/>
            <person name="Lopez J.L."/>
            <person name="Lorensuhewa L.L."/>
            <person name="Mata R.M."/>
            <person name="Mathew T.M."/>
            <person name="Mercado C.M."/>
            <person name="Mercado I.M."/>
            <person name="Morales K.M."/>
            <person name="Morgan M.M."/>
            <person name="Munidasa M.M."/>
            <person name="Ngo D.N."/>
            <person name="Nguyen L.N."/>
            <person name="Nguyen T.N."/>
            <person name="Nguyen N.N."/>
            <person name="Obregon M.O."/>
            <person name="Okwuonu G.O."/>
            <person name="Ongeri F.O."/>
            <person name="Onwere C.O."/>
            <person name="Osifeso I.O."/>
            <person name="Parra A.P."/>
            <person name="Patil S.P."/>
            <person name="Perez A.P."/>
            <person name="Perez Y.P."/>
            <person name="Pham C.P."/>
            <person name="Pu L.-L.P."/>
            <person name="Puazo M.P."/>
            <person name="Quiroz J.Q."/>
            <person name="Rouhana J.R."/>
            <person name="Ruiz M.R."/>
            <person name="Ruiz S.-J.R."/>
            <person name="Saada N.S."/>
            <person name="Santibanez J.S."/>
            <person name="Scheel M.S."/>
            <person name="Schneider B.S."/>
            <person name="Simmons D.S."/>
            <person name="Sisson I.S."/>
            <person name="Tang L.-Y.T."/>
            <person name="Thornton R.T."/>
            <person name="Tisius J.T."/>
            <person name="Toledanes G.T."/>
            <person name="Trejos Z.T."/>
            <person name="Usmani K.U."/>
            <person name="Varghese R.V."/>
            <person name="Vattathil S.V."/>
            <person name="Vee V.V."/>
            <person name="Walker D.W."/>
            <person name="Weissenberger G.W."/>
            <person name="White C.W."/>
            <person name="Williams A.W."/>
            <person name="Woodworth J.W."/>
            <person name="Wright R.W."/>
            <person name="Zhu Y.Z."/>
            <person name="Han Y.H."/>
            <person name="Newsham I.N."/>
            <person name="Nazareth L.N."/>
            <person name="Worley K.W."/>
            <person name="Muzny D.M."/>
            <person name="Rogers J.R."/>
            <person name="Gibbs R.G."/>
        </authorList>
    </citation>
    <scope>NUCLEOTIDE SEQUENCE [LARGE SCALE GENOMIC DNA]</scope>
</reference>
<evidence type="ECO:0000313" key="3">
    <source>
        <dbReference type="Proteomes" id="UP000028761"/>
    </source>
</evidence>
<reference evidence="2" key="3">
    <citation type="submission" date="2025-09" db="UniProtKB">
        <authorList>
            <consortium name="Ensembl"/>
        </authorList>
    </citation>
    <scope>IDENTIFICATION</scope>
</reference>
<keyword evidence="3" id="KW-1185">Reference proteome</keyword>
<dbReference type="OMA" id="LGFYPID"/>
<protein>
    <submittedName>
        <fullName evidence="2">Uncharacterized protein</fullName>
    </submittedName>
</protein>
<reference evidence="2" key="2">
    <citation type="submission" date="2025-08" db="UniProtKB">
        <authorList>
            <consortium name="Ensembl"/>
        </authorList>
    </citation>
    <scope>IDENTIFICATION</scope>
</reference>
<evidence type="ECO:0000313" key="2">
    <source>
        <dbReference type="Ensembl" id="ENSPANP00000053434.1"/>
    </source>
</evidence>
<dbReference type="Ensembl" id="ENSPANT00000080159.1">
    <property type="protein sequence ID" value="ENSPANP00000053434.1"/>
    <property type="gene ID" value="ENSPANG00000039883.1"/>
</dbReference>
<proteinExistence type="predicted"/>
<organism evidence="2 3">
    <name type="scientific">Papio anubis</name>
    <name type="common">Olive baboon</name>
    <dbReference type="NCBI Taxonomy" id="9555"/>
    <lineage>
        <taxon>Eukaryota</taxon>
        <taxon>Metazoa</taxon>
        <taxon>Chordata</taxon>
        <taxon>Craniata</taxon>
        <taxon>Vertebrata</taxon>
        <taxon>Euteleostomi</taxon>
        <taxon>Mammalia</taxon>
        <taxon>Eutheria</taxon>
        <taxon>Euarchontoglires</taxon>
        <taxon>Primates</taxon>
        <taxon>Haplorrhini</taxon>
        <taxon>Catarrhini</taxon>
        <taxon>Cercopithecidae</taxon>
        <taxon>Cercopithecinae</taxon>
        <taxon>Papio</taxon>
    </lineage>
</organism>
<name>A0A8I5NG17_PAPAN</name>
<feature type="compositionally biased region" description="Basic and acidic residues" evidence="1">
    <location>
        <begin position="18"/>
        <end position="36"/>
    </location>
</feature>
<feature type="compositionally biased region" description="Basic and acidic residues" evidence="1">
    <location>
        <begin position="60"/>
        <end position="74"/>
    </location>
</feature>
<feature type="region of interest" description="Disordered" evidence="1">
    <location>
        <begin position="1"/>
        <end position="74"/>
    </location>
</feature>
<dbReference type="GeneTree" id="ENSGT01050000245173"/>
<sequence>SRPGAVAQACNPSTLGGRDGRITRSGDRDHPGEHSETPSLLRNTKNSRARWRAPVVPATREAEAGEMHSSLGDKARLHLKINKYKIKYSLLEYY</sequence>